<organism evidence="1 2">
    <name type="scientific">Streptomyces litchfieldiae</name>
    <dbReference type="NCBI Taxonomy" id="3075543"/>
    <lineage>
        <taxon>Bacteria</taxon>
        <taxon>Bacillati</taxon>
        <taxon>Actinomycetota</taxon>
        <taxon>Actinomycetes</taxon>
        <taxon>Kitasatosporales</taxon>
        <taxon>Streptomycetaceae</taxon>
        <taxon>Streptomyces</taxon>
    </lineage>
</organism>
<dbReference type="RefSeq" id="WP_311703650.1">
    <property type="nucleotide sequence ID" value="NZ_JAVREL010000003.1"/>
</dbReference>
<reference evidence="2" key="1">
    <citation type="submission" date="2023-07" db="EMBL/GenBank/DDBJ databases">
        <title>30 novel species of actinomycetes from the DSMZ collection.</title>
        <authorList>
            <person name="Nouioui I."/>
        </authorList>
    </citation>
    <scope>NUCLEOTIDE SEQUENCE [LARGE SCALE GENOMIC DNA]</scope>
    <source>
        <strain evidence="2">DSM 44938</strain>
    </source>
</reference>
<gene>
    <name evidence="1" type="ORF">RM590_07785</name>
</gene>
<protein>
    <recommendedName>
        <fullName evidence="3">Lipoprotein</fullName>
    </recommendedName>
</protein>
<evidence type="ECO:0008006" key="3">
    <source>
        <dbReference type="Google" id="ProtNLM"/>
    </source>
</evidence>
<evidence type="ECO:0000313" key="1">
    <source>
        <dbReference type="EMBL" id="MDT0342526.1"/>
    </source>
</evidence>
<sequence>MTPTAPGNRLRWRRALAGIACAGALAVAPTGCGSDDPDEDTNGIGELPPAEIEQRARTAAAEAATVRLSGTVITESGSYRLDVRLGEEGGVGEVSAEDTTFELLRVGEDLYIKADAAFWESEGIPEELESDPAEKLDDKYVLVAPDDPAYAELSGFTDKNTLLDGLLTLEGERATGERGEIDGVATIRVEADGGAGGAMEVSLVGTPYPLRLERGGQAGELTMDDWGEEFSLHAPNEDEIVDYGDAMITPDE</sequence>
<dbReference type="EMBL" id="JAVREL010000003">
    <property type="protein sequence ID" value="MDT0342526.1"/>
    <property type="molecule type" value="Genomic_DNA"/>
</dbReference>
<accession>A0ABU2MM26</accession>
<proteinExistence type="predicted"/>
<dbReference type="Proteomes" id="UP001183246">
    <property type="component" value="Unassembled WGS sequence"/>
</dbReference>
<evidence type="ECO:0000313" key="2">
    <source>
        <dbReference type="Proteomes" id="UP001183246"/>
    </source>
</evidence>
<comment type="caution">
    <text evidence="1">The sequence shown here is derived from an EMBL/GenBank/DDBJ whole genome shotgun (WGS) entry which is preliminary data.</text>
</comment>
<name>A0ABU2MM26_9ACTN</name>
<keyword evidence="2" id="KW-1185">Reference proteome</keyword>